<evidence type="ECO:0000313" key="2">
    <source>
        <dbReference type="Proteomes" id="UP000236753"/>
    </source>
</evidence>
<sequence>MPDIKKPIACCVLFEYQVPDRMIEKIKMATNKALMLET</sequence>
<organism evidence="1 2">
    <name type="scientific">Nitrosomonas ureae</name>
    <dbReference type="NCBI Taxonomy" id="44577"/>
    <lineage>
        <taxon>Bacteria</taxon>
        <taxon>Pseudomonadati</taxon>
        <taxon>Pseudomonadota</taxon>
        <taxon>Betaproteobacteria</taxon>
        <taxon>Nitrosomonadales</taxon>
        <taxon>Nitrosomonadaceae</taxon>
        <taxon>Nitrosomonas</taxon>
    </lineage>
</organism>
<dbReference type="AlphaFoldDB" id="A0A1H5UV82"/>
<dbReference type="EMBL" id="FNUX01000009">
    <property type="protein sequence ID" value="SEF78916.1"/>
    <property type="molecule type" value="Genomic_DNA"/>
</dbReference>
<gene>
    <name evidence="1" type="ORF">SAMN05216334_10985</name>
</gene>
<name>A0A1H5UV82_9PROT</name>
<proteinExistence type="predicted"/>
<protein>
    <submittedName>
        <fullName evidence="1">Uncharacterized protein</fullName>
    </submittedName>
</protein>
<reference evidence="1 2" key="1">
    <citation type="submission" date="2016-10" db="EMBL/GenBank/DDBJ databases">
        <authorList>
            <person name="de Groot N.N."/>
        </authorList>
    </citation>
    <scope>NUCLEOTIDE SEQUENCE [LARGE SCALE GENOMIC DNA]</scope>
    <source>
        <strain evidence="1 2">Nm13</strain>
    </source>
</reference>
<accession>A0A1H5UV82</accession>
<dbReference type="Proteomes" id="UP000236753">
    <property type="component" value="Unassembled WGS sequence"/>
</dbReference>
<evidence type="ECO:0000313" key="1">
    <source>
        <dbReference type="EMBL" id="SEF78916.1"/>
    </source>
</evidence>